<proteinExistence type="predicted"/>
<dbReference type="InterPro" id="IPR020846">
    <property type="entry name" value="MFS_dom"/>
</dbReference>
<sequence length="567" mass="60876">MGRRSVRKRTAATGEGNDMTILDGAGRLSGVRPGIFDRERIIATAGFNRWLVPPAALCIHLCIGMAYGFSVFWLPLSRAVGLSAPKVCADMTIVQELFTTTCDWRVASMGWMYTLFFVLLGASAAVWGGWLERVGPRKAGFVAAVCWAGGLVLGALGIYLHQLWLLWLGSGVIGGIGLGLGYISPVSTLVKWFPDRRGMATGMAIMGFGGGAMIGAPLANMLMNYFKTPTDVGVWQTFLAMGLIYFVFMTIGAFSYRLAPPNWRPDGWTPPEKNNAYITAHQVHLKDAHKTKQFWLIWAVLCLNVSAGIGVIGMASPMLQEIFGGKLIGLPDLSFNQLSAEQKTVIAGIAAGFAGLLSLFNIAGRFFWASLSDHIGRKNTYYVFFLLGIVLYALAPTLAAMGSKALFVLAFGIILSMYGGGFATVPAYLADIFGTQFVGAIHGRLLTAWATAGIIGPVVVNYIREAQIVAGVPRAQVYDFTMYILAGMLVLGLICNALVKPLADKWFMKPEEVAALQAKGAAVNAGGGSYGIGKGGLDARAAAFWMFVGIPLAWGVWITLQNAMKIF</sequence>
<feature type="transmembrane region" description="Helical" evidence="4">
    <location>
        <begin position="345"/>
        <end position="368"/>
    </location>
</feature>
<organism evidence="6">
    <name type="scientific">Rhodopseudomonas palustris (strain ATCC BAA-98 / CGA009)</name>
    <dbReference type="NCBI Taxonomy" id="258594"/>
    <lineage>
        <taxon>Bacteria</taxon>
        <taxon>Pseudomonadati</taxon>
        <taxon>Pseudomonadota</taxon>
        <taxon>Alphaproteobacteria</taxon>
        <taxon>Hyphomicrobiales</taxon>
        <taxon>Nitrobacteraceae</taxon>
        <taxon>Rhodopseudomonas</taxon>
    </lineage>
</organism>
<dbReference type="PANTHER" id="PTHR11360:SF317">
    <property type="entry name" value="MAJOR FACILITATOR SUPERFAMILY (MFS) PROFILE DOMAIN-CONTAINING PROTEIN-RELATED"/>
    <property type="match status" value="1"/>
</dbReference>
<dbReference type="PANTHER" id="PTHR11360">
    <property type="entry name" value="MONOCARBOXYLATE TRANSPORTER"/>
    <property type="match status" value="1"/>
</dbReference>
<dbReference type="Pfam" id="PF07690">
    <property type="entry name" value="MFS_1"/>
    <property type="match status" value="1"/>
</dbReference>
<keyword evidence="2 4" id="KW-1133">Transmembrane helix</keyword>
<evidence type="ECO:0000313" key="6">
    <source>
        <dbReference type="EMBL" id="CAE26181.1"/>
    </source>
</evidence>
<evidence type="ECO:0000256" key="2">
    <source>
        <dbReference type="ARBA" id="ARBA00022989"/>
    </source>
</evidence>
<keyword evidence="1 4" id="KW-0812">Transmembrane</keyword>
<dbReference type="PROSITE" id="PS50850">
    <property type="entry name" value="MFS"/>
    <property type="match status" value="1"/>
</dbReference>
<dbReference type="InterPro" id="IPR011701">
    <property type="entry name" value="MFS"/>
</dbReference>
<dbReference type="InterPro" id="IPR036259">
    <property type="entry name" value="MFS_trans_sf"/>
</dbReference>
<dbReference type="AlphaFoldDB" id="Q6NBU1"/>
<protein>
    <submittedName>
        <fullName evidence="6">Oxalate/formate Major Facilitator Superfamily (MFS) antiporter</fullName>
    </submittedName>
</protein>
<evidence type="ECO:0000256" key="3">
    <source>
        <dbReference type="ARBA" id="ARBA00023136"/>
    </source>
</evidence>
<evidence type="ECO:0000256" key="4">
    <source>
        <dbReference type="SAM" id="Phobius"/>
    </source>
</evidence>
<feature type="transmembrane region" description="Helical" evidence="4">
    <location>
        <begin position="542"/>
        <end position="560"/>
    </location>
</feature>
<feature type="transmembrane region" description="Helical" evidence="4">
    <location>
        <begin position="204"/>
        <end position="226"/>
    </location>
</feature>
<feature type="transmembrane region" description="Helical" evidence="4">
    <location>
        <begin position="164"/>
        <end position="183"/>
    </location>
</feature>
<reference evidence="6" key="1">
    <citation type="journal article" date="2004" name="Nat. Biotechnol.">
        <title>Complete genome sequence of the metabolically versatile photosynthetic bacterium Rhodopseudomonas palustris.</title>
        <authorList>
            <person name="Larimer F.W."/>
            <person name="Chain P."/>
            <person name="Hauser L."/>
            <person name="Lamerdin J."/>
            <person name="Malfatti S."/>
            <person name="Do L."/>
            <person name="Land M.L."/>
            <person name="Pelletier D.A."/>
            <person name="Beatty J.T."/>
            <person name="Lang A.S."/>
            <person name="Tabita F.R."/>
            <person name="Gibson J.L."/>
            <person name="Hanson T.E."/>
            <person name="Bobst C."/>
            <person name="Torres J.L."/>
            <person name="Peres C."/>
            <person name="Harrison F.H."/>
            <person name="Gibson J."/>
            <person name="Harwood C.S."/>
        </authorList>
    </citation>
    <scope>NUCLEOTIDE SEQUENCE [LARGE SCALE GENOMIC DNA]</scope>
    <source>
        <strain evidence="6">CGA009</strain>
    </source>
</reference>
<feature type="transmembrane region" description="Helical" evidence="4">
    <location>
        <begin position="441"/>
        <end position="460"/>
    </location>
</feature>
<dbReference type="GO" id="GO:0022857">
    <property type="term" value="F:transmembrane transporter activity"/>
    <property type="evidence" value="ECO:0007669"/>
    <property type="project" value="InterPro"/>
</dbReference>
<feature type="transmembrane region" description="Helical" evidence="4">
    <location>
        <begin position="139"/>
        <end position="158"/>
    </location>
</feature>
<dbReference type="SUPFAM" id="SSF103473">
    <property type="entry name" value="MFS general substrate transporter"/>
    <property type="match status" value="1"/>
</dbReference>
<feature type="transmembrane region" description="Helical" evidence="4">
    <location>
        <begin position="232"/>
        <end position="254"/>
    </location>
</feature>
<dbReference type="EMBL" id="BX572595">
    <property type="protein sequence ID" value="CAE26181.1"/>
    <property type="molecule type" value="Genomic_DNA"/>
</dbReference>
<dbReference type="Gene3D" id="1.20.1250.20">
    <property type="entry name" value="MFS general substrate transporter like domains"/>
    <property type="match status" value="2"/>
</dbReference>
<keyword evidence="3 4" id="KW-0472">Membrane</keyword>
<dbReference type="CDD" id="cd17353">
    <property type="entry name" value="MFS_OFA_like"/>
    <property type="match status" value="1"/>
</dbReference>
<feature type="transmembrane region" description="Helical" evidence="4">
    <location>
        <begin position="110"/>
        <end position="127"/>
    </location>
</feature>
<gene>
    <name evidence="6" type="ordered locus">RPA0737</name>
</gene>
<name>Q6NBU1_RHOPA</name>
<dbReference type="InterPro" id="IPR050327">
    <property type="entry name" value="Proton-linked_MCT"/>
</dbReference>
<accession>Q6NBU1</accession>
<dbReference type="PhylomeDB" id="Q6NBU1"/>
<feature type="transmembrane region" description="Helical" evidence="4">
    <location>
        <begin position="50"/>
        <end position="74"/>
    </location>
</feature>
<feature type="transmembrane region" description="Helical" evidence="4">
    <location>
        <begin position="405"/>
        <end position="429"/>
    </location>
</feature>
<feature type="transmembrane region" description="Helical" evidence="4">
    <location>
        <begin position="380"/>
        <end position="399"/>
    </location>
</feature>
<feature type="transmembrane region" description="Helical" evidence="4">
    <location>
        <begin position="480"/>
        <end position="499"/>
    </location>
</feature>
<dbReference type="STRING" id="258594.RPA0737"/>
<dbReference type="HOGENOM" id="CLU_001265_59_7_5"/>
<evidence type="ECO:0000259" key="5">
    <source>
        <dbReference type="PROSITE" id="PS50850"/>
    </source>
</evidence>
<feature type="domain" description="Major facilitator superfamily (MFS) profile" evidence="5">
    <location>
        <begin position="61"/>
        <end position="504"/>
    </location>
</feature>
<dbReference type="eggNOG" id="COG2807">
    <property type="taxonomic scope" value="Bacteria"/>
</dbReference>
<feature type="transmembrane region" description="Helical" evidence="4">
    <location>
        <begin position="294"/>
        <end position="315"/>
    </location>
</feature>
<evidence type="ECO:0000256" key="1">
    <source>
        <dbReference type="ARBA" id="ARBA00022692"/>
    </source>
</evidence>